<feature type="chain" id="PRO_5012508157" evidence="2">
    <location>
        <begin position="22"/>
        <end position="336"/>
    </location>
</feature>
<dbReference type="Gene3D" id="3.40.190.170">
    <property type="entry name" value="Bacterial extracellular solute-binding protein, family 7"/>
    <property type="match status" value="1"/>
</dbReference>
<gene>
    <name evidence="3" type="ORF">B4O97_07905</name>
</gene>
<dbReference type="NCBIfam" id="NF037995">
    <property type="entry name" value="TRAP_S1"/>
    <property type="match status" value="1"/>
</dbReference>
<dbReference type="InterPro" id="IPR018389">
    <property type="entry name" value="DctP_fam"/>
</dbReference>
<dbReference type="InterPro" id="IPR004682">
    <property type="entry name" value="TRAP_DctP"/>
</dbReference>
<evidence type="ECO:0000256" key="2">
    <source>
        <dbReference type="SAM" id="SignalP"/>
    </source>
</evidence>
<evidence type="ECO:0000313" key="3">
    <source>
        <dbReference type="EMBL" id="ORC36008.1"/>
    </source>
</evidence>
<dbReference type="GO" id="GO:0030246">
    <property type="term" value="F:carbohydrate binding"/>
    <property type="evidence" value="ECO:0007669"/>
    <property type="project" value="TreeGrafter"/>
</dbReference>
<organism evidence="3 4">
    <name type="scientific">Marispirochaeta aestuarii</name>
    <dbReference type="NCBI Taxonomy" id="1963862"/>
    <lineage>
        <taxon>Bacteria</taxon>
        <taxon>Pseudomonadati</taxon>
        <taxon>Spirochaetota</taxon>
        <taxon>Spirochaetia</taxon>
        <taxon>Spirochaetales</taxon>
        <taxon>Spirochaetaceae</taxon>
        <taxon>Marispirochaeta</taxon>
    </lineage>
</organism>
<comment type="caution">
    <text evidence="3">The sequence shown here is derived from an EMBL/GenBank/DDBJ whole genome shotgun (WGS) entry which is preliminary data.</text>
</comment>
<dbReference type="EMBL" id="MWQY01000007">
    <property type="protein sequence ID" value="ORC36008.1"/>
    <property type="molecule type" value="Genomic_DNA"/>
</dbReference>
<dbReference type="NCBIfam" id="TIGR00787">
    <property type="entry name" value="dctP"/>
    <property type="match status" value="1"/>
</dbReference>
<dbReference type="PANTHER" id="PTHR33376">
    <property type="match status" value="1"/>
</dbReference>
<keyword evidence="1 2" id="KW-0732">Signal</keyword>
<dbReference type="InterPro" id="IPR038404">
    <property type="entry name" value="TRAP_DctP_sf"/>
</dbReference>
<keyword evidence="4" id="KW-1185">Reference proteome</keyword>
<name>A0A1Y1RZC2_9SPIO</name>
<dbReference type="GO" id="GO:0030288">
    <property type="term" value="C:outer membrane-bounded periplasmic space"/>
    <property type="evidence" value="ECO:0007669"/>
    <property type="project" value="InterPro"/>
</dbReference>
<dbReference type="AlphaFoldDB" id="A0A1Y1RZC2"/>
<dbReference type="PANTHER" id="PTHR33376:SF2">
    <property type="entry name" value="DICARBOXYLATE-BINDING PERIPLASMIC PROTEIN"/>
    <property type="match status" value="1"/>
</dbReference>
<sequence length="336" mass="37055">MFARLSITALLLLGLVFTLTAEGNQESGSASGEITEEIVIKLGHIADPSHPYAKGAEEFARLASEKSGGMIQVKVFPSSQLGGQKELIEGITYGSIDMALVGTAVLGQFQPQISLFDLPFLFRDRDHAYESLDTVGMELGEELEKNGIKLLGYMENGIRHLTNDRREVTSPADMKGLKIRVMTNKIYIAMMKSLGASPTPMAFGELYSAMQQGVVDGQENPSAHIWTSRFFEVQQYASKTAHAYAPEPVLISMVTWKKLPAQARDIILESAKEAISWQRQLSTDQDNEFWDKIIATGKMKVTEVDRQPFVEATNPVYAEFAEMVGQANIDAVQAIK</sequence>
<dbReference type="CDD" id="cd13676">
    <property type="entry name" value="PBP2_TRAP_DctP2_like"/>
    <property type="match status" value="1"/>
</dbReference>
<evidence type="ECO:0000313" key="4">
    <source>
        <dbReference type="Proteomes" id="UP000192343"/>
    </source>
</evidence>
<dbReference type="STRING" id="1963862.B4O97_07905"/>
<reference evidence="3 4" key="1">
    <citation type="submission" date="2017-03" db="EMBL/GenBank/DDBJ databases">
        <title>Draft Genome sequence of Marispirochaeta sp. strain JC444.</title>
        <authorList>
            <person name="Shivani Y."/>
            <person name="Subhash Y."/>
            <person name="Sasikala C."/>
            <person name="Ramana C."/>
        </authorList>
    </citation>
    <scope>NUCLEOTIDE SEQUENCE [LARGE SCALE GENOMIC DNA]</scope>
    <source>
        <strain evidence="3 4">JC444</strain>
    </source>
</reference>
<evidence type="ECO:0000256" key="1">
    <source>
        <dbReference type="ARBA" id="ARBA00022729"/>
    </source>
</evidence>
<proteinExistence type="predicted"/>
<dbReference type="GO" id="GO:0055085">
    <property type="term" value="P:transmembrane transport"/>
    <property type="evidence" value="ECO:0007669"/>
    <property type="project" value="InterPro"/>
</dbReference>
<accession>A0A1Y1RZC2</accession>
<dbReference type="Proteomes" id="UP000192343">
    <property type="component" value="Unassembled WGS sequence"/>
</dbReference>
<feature type="signal peptide" evidence="2">
    <location>
        <begin position="1"/>
        <end position="21"/>
    </location>
</feature>
<dbReference type="PIRSF" id="PIRSF006470">
    <property type="entry name" value="DctB"/>
    <property type="match status" value="1"/>
</dbReference>
<protein>
    <submittedName>
        <fullName evidence="3">C4-dicarboxylate ABC transporter substrate-binding protein</fullName>
    </submittedName>
</protein>
<dbReference type="Pfam" id="PF03480">
    <property type="entry name" value="DctP"/>
    <property type="match status" value="1"/>
</dbReference>